<evidence type="ECO:0000313" key="2">
    <source>
        <dbReference type="Proteomes" id="UP000254400"/>
    </source>
</evidence>
<protein>
    <recommendedName>
        <fullName evidence="3">Spore coat protein</fullName>
    </recommendedName>
</protein>
<reference evidence="1 2" key="1">
    <citation type="submission" date="2018-06" db="EMBL/GenBank/DDBJ databases">
        <authorList>
            <consortium name="Pathogen Informatics"/>
            <person name="Doyle S."/>
        </authorList>
    </citation>
    <scope>NUCLEOTIDE SEQUENCE [LARGE SCALE GENOMIC DNA]</scope>
    <source>
        <strain evidence="1 2">NCTC10343</strain>
    </source>
</reference>
<dbReference type="Proteomes" id="UP000254400">
    <property type="component" value="Unassembled WGS sequence"/>
</dbReference>
<organism evidence="1 2">
    <name type="scientific">Paenibacillus polymyxa</name>
    <name type="common">Bacillus polymyxa</name>
    <dbReference type="NCBI Taxonomy" id="1406"/>
    <lineage>
        <taxon>Bacteria</taxon>
        <taxon>Bacillati</taxon>
        <taxon>Bacillota</taxon>
        <taxon>Bacilli</taxon>
        <taxon>Bacillales</taxon>
        <taxon>Paenibacillaceae</taxon>
        <taxon>Paenibacillus</taxon>
    </lineage>
</organism>
<evidence type="ECO:0008006" key="3">
    <source>
        <dbReference type="Google" id="ProtNLM"/>
    </source>
</evidence>
<accession>A0A378XVF1</accession>
<gene>
    <name evidence="1" type="ORF">NCTC10343_01410</name>
</gene>
<sequence>MYKHRKHDCHFPKPKKRVFKKIIKVTVIKFKPKFKRDHWKHEDFDKKCHCRKRRHHRHHRHHDCHRRHHKFY</sequence>
<dbReference type="AlphaFoldDB" id="A0A378XVF1"/>
<name>A0A378XVF1_PAEPO</name>
<proteinExistence type="predicted"/>
<evidence type="ECO:0000313" key="1">
    <source>
        <dbReference type="EMBL" id="SUA67796.1"/>
    </source>
</evidence>
<dbReference type="EMBL" id="UGSC01000001">
    <property type="protein sequence ID" value="SUA67796.1"/>
    <property type="molecule type" value="Genomic_DNA"/>
</dbReference>